<dbReference type="AlphaFoldDB" id="A0A9P0KGY7"/>
<evidence type="ECO:0000256" key="2">
    <source>
        <dbReference type="ARBA" id="ARBA00006214"/>
    </source>
</evidence>
<dbReference type="PANTHER" id="PTHR14519:SF8">
    <property type="entry name" value="VITAMIN K EPOXIDE REDUCTASE COMPLEX SUBUNIT 1"/>
    <property type="match status" value="1"/>
</dbReference>
<dbReference type="GO" id="GO:0047057">
    <property type="term" value="F:vitamin-K-epoxide reductase (warfarin-sensitive) activity"/>
    <property type="evidence" value="ECO:0007669"/>
    <property type="project" value="UniProtKB-EC"/>
</dbReference>
<feature type="transmembrane region" description="Helical" evidence="12">
    <location>
        <begin position="124"/>
        <end position="150"/>
    </location>
</feature>
<organism evidence="14 15">
    <name type="scientific">Acanthoscelides obtectus</name>
    <name type="common">Bean weevil</name>
    <name type="synonym">Bruchus obtectus</name>
    <dbReference type="NCBI Taxonomy" id="200917"/>
    <lineage>
        <taxon>Eukaryota</taxon>
        <taxon>Metazoa</taxon>
        <taxon>Ecdysozoa</taxon>
        <taxon>Arthropoda</taxon>
        <taxon>Hexapoda</taxon>
        <taxon>Insecta</taxon>
        <taxon>Pterygota</taxon>
        <taxon>Neoptera</taxon>
        <taxon>Endopterygota</taxon>
        <taxon>Coleoptera</taxon>
        <taxon>Polyphaga</taxon>
        <taxon>Cucujiformia</taxon>
        <taxon>Chrysomeloidea</taxon>
        <taxon>Chrysomelidae</taxon>
        <taxon>Bruchinae</taxon>
        <taxon>Bruchini</taxon>
        <taxon>Acanthoscelides</taxon>
    </lineage>
</organism>
<evidence type="ECO:0000256" key="9">
    <source>
        <dbReference type="ARBA" id="ARBA00023136"/>
    </source>
</evidence>
<feature type="transmembrane region" description="Helical" evidence="12">
    <location>
        <begin position="84"/>
        <end position="104"/>
    </location>
</feature>
<evidence type="ECO:0000313" key="15">
    <source>
        <dbReference type="Proteomes" id="UP001152888"/>
    </source>
</evidence>
<dbReference type="OrthoDB" id="17010at2759"/>
<evidence type="ECO:0000256" key="4">
    <source>
        <dbReference type="ARBA" id="ARBA00022692"/>
    </source>
</evidence>
<comment type="caution">
    <text evidence="14">The sequence shown here is derived from an EMBL/GenBank/DDBJ whole genome shotgun (WGS) entry which is preliminary data.</text>
</comment>
<feature type="transmembrane region" description="Helical" evidence="12">
    <location>
        <begin position="14"/>
        <end position="34"/>
    </location>
</feature>
<dbReference type="SMART" id="SM00756">
    <property type="entry name" value="VKc"/>
    <property type="match status" value="1"/>
</dbReference>
<feature type="domain" description="Vitamin K epoxide reductase" evidence="13">
    <location>
        <begin position="11"/>
        <end position="155"/>
    </location>
</feature>
<dbReference type="Pfam" id="PF07884">
    <property type="entry name" value="VKOR"/>
    <property type="match status" value="1"/>
</dbReference>
<keyword evidence="15" id="KW-1185">Reference proteome</keyword>
<sequence length="174" mass="19810">MCQVLQPHLSVGKINSLLIFFCLIGLGLSIYTYVVELQLEHDARYKPMCDISPHMSCSKAFTSEYGKGFGIFGKSSPLYKPNSLFGLMFYSMIATLAFSNSMFITKVSLVLIVLSNIISLWFAYVLYFILFDFCIVCVSTYIVNVFNFLLIQLKVKSLDIEQERSQQSRGVKRD</sequence>
<evidence type="ECO:0000256" key="10">
    <source>
        <dbReference type="ARBA" id="ARBA00023157"/>
    </source>
</evidence>
<dbReference type="CDD" id="cd12917">
    <property type="entry name" value="VKOR_euk"/>
    <property type="match status" value="1"/>
</dbReference>
<keyword evidence="9 12" id="KW-0472">Membrane</keyword>
<keyword evidence="7 12" id="KW-1133">Transmembrane helix</keyword>
<comment type="similarity">
    <text evidence="2">Belongs to the VKOR family.</text>
</comment>
<dbReference type="GO" id="GO:0042373">
    <property type="term" value="P:vitamin K metabolic process"/>
    <property type="evidence" value="ECO:0007669"/>
    <property type="project" value="InterPro"/>
</dbReference>
<name>A0A9P0KGY7_ACAOB</name>
<dbReference type="InterPro" id="IPR038354">
    <property type="entry name" value="VKOR_sf"/>
</dbReference>
<gene>
    <name evidence="14" type="ORF">ACAOBT_LOCUS10703</name>
</gene>
<proteinExistence type="inferred from homology"/>
<keyword evidence="8" id="KW-0560">Oxidoreductase</keyword>
<dbReference type="EMBL" id="CAKOFQ010006813">
    <property type="protein sequence ID" value="CAH1973704.1"/>
    <property type="molecule type" value="Genomic_DNA"/>
</dbReference>
<dbReference type="GO" id="GO:0048038">
    <property type="term" value="F:quinone binding"/>
    <property type="evidence" value="ECO:0007669"/>
    <property type="project" value="UniProtKB-KW"/>
</dbReference>
<accession>A0A9P0KGY7</accession>
<dbReference type="GO" id="GO:0005789">
    <property type="term" value="C:endoplasmic reticulum membrane"/>
    <property type="evidence" value="ECO:0007669"/>
    <property type="project" value="UniProtKB-SubCell"/>
</dbReference>
<evidence type="ECO:0000256" key="8">
    <source>
        <dbReference type="ARBA" id="ARBA00023002"/>
    </source>
</evidence>
<evidence type="ECO:0000256" key="7">
    <source>
        <dbReference type="ARBA" id="ARBA00022989"/>
    </source>
</evidence>
<evidence type="ECO:0000256" key="11">
    <source>
        <dbReference type="ARBA" id="ARBA00023284"/>
    </source>
</evidence>
<evidence type="ECO:0000259" key="13">
    <source>
        <dbReference type="SMART" id="SM00756"/>
    </source>
</evidence>
<keyword evidence="11" id="KW-0676">Redox-active center</keyword>
<keyword evidence="10" id="KW-1015">Disulfide bond</keyword>
<dbReference type="InterPro" id="IPR042406">
    <property type="entry name" value="VKORC1/VKORC1L1"/>
</dbReference>
<protein>
    <recommendedName>
        <fullName evidence="3">vitamin-K-epoxide reductase (warfarin-sensitive)</fullName>
        <ecNumber evidence="3">1.17.4.4</ecNumber>
    </recommendedName>
</protein>
<evidence type="ECO:0000313" key="14">
    <source>
        <dbReference type="EMBL" id="CAH1973704.1"/>
    </source>
</evidence>
<evidence type="ECO:0000256" key="6">
    <source>
        <dbReference type="ARBA" id="ARBA00022824"/>
    </source>
</evidence>
<evidence type="ECO:0000256" key="3">
    <source>
        <dbReference type="ARBA" id="ARBA00012278"/>
    </source>
</evidence>
<evidence type="ECO:0000256" key="5">
    <source>
        <dbReference type="ARBA" id="ARBA00022719"/>
    </source>
</evidence>
<keyword evidence="6" id="KW-0256">Endoplasmic reticulum</keyword>
<dbReference type="PANTHER" id="PTHR14519">
    <property type="entry name" value="VITAMIN K EPOXIDE REDUCTASE COMPLEX, SUBUNIT 1"/>
    <property type="match status" value="1"/>
</dbReference>
<dbReference type="InterPro" id="IPR012932">
    <property type="entry name" value="VKOR"/>
</dbReference>
<dbReference type="EC" id="1.17.4.4" evidence="3"/>
<reference evidence="14" key="1">
    <citation type="submission" date="2022-03" db="EMBL/GenBank/DDBJ databases">
        <authorList>
            <person name="Sayadi A."/>
        </authorList>
    </citation>
    <scope>NUCLEOTIDE SEQUENCE</scope>
</reference>
<keyword evidence="5" id="KW-0874">Quinone</keyword>
<comment type="subcellular location">
    <subcellularLocation>
        <location evidence="1">Endoplasmic reticulum membrane</location>
        <topology evidence="1">Multi-pass membrane protein</topology>
    </subcellularLocation>
</comment>
<dbReference type="Proteomes" id="UP001152888">
    <property type="component" value="Unassembled WGS sequence"/>
</dbReference>
<evidence type="ECO:0000256" key="1">
    <source>
        <dbReference type="ARBA" id="ARBA00004477"/>
    </source>
</evidence>
<keyword evidence="4 12" id="KW-0812">Transmembrane</keyword>
<dbReference type="Gene3D" id="1.20.1440.130">
    <property type="entry name" value="VKOR domain"/>
    <property type="match status" value="1"/>
</dbReference>
<evidence type="ECO:0000256" key="12">
    <source>
        <dbReference type="SAM" id="Phobius"/>
    </source>
</evidence>